<dbReference type="SUPFAM" id="SSF51971">
    <property type="entry name" value="Nucleotide-binding domain"/>
    <property type="match status" value="1"/>
</dbReference>
<dbReference type="Pfam" id="PF01266">
    <property type="entry name" value="DAO"/>
    <property type="match status" value="1"/>
</dbReference>
<dbReference type="SUPFAM" id="SSF54373">
    <property type="entry name" value="FAD-linked reductases, C-terminal domain"/>
    <property type="match status" value="1"/>
</dbReference>
<proteinExistence type="inferred from homology"/>
<evidence type="ECO:0000256" key="2">
    <source>
        <dbReference type="ARBA" id="ARBA00009410"/>
    </source>
</evidence>
<dbReference type="PANTHER" id="PTHR13847">
    <property type="entry name" value="SARCOSINE DEHYDROGENASE-RELATED"/>
    <property type="match status" value="1"/>
</dbReference>
<gene>
    <name evidence="6" type="ORF">N6G96_05250</name>
</gene>
<evidence type="ECO:0000256" key="3">
    <source>
        <dbReference type="ARBA" id="ARBA00022630"/>
    </source>
</evidence>
<dbReference type="InterPro" id="IPR006076">
    <property type="entry name" value="FAD-dep_OxRdtase"/>
</dbReference>
<comment type="cofactor">
    <cofactor evidence="1">
        <name>FAD</name>
        <dbReference type="ChEBI" id="CHEBI:57692"/>
    </cofactor>
</comment>
<name>A0ABZ0Q2G2_9LACO</name>
<dbReference type="Proteomes" id="UP001302696">
    <property type="component" value="Chromosome"/>
</dbReference>
<protein>
    <submittedName>
        <fullName evidence="6">FAD-binding oxidoreductase</fullName>
    </submittedName>
</protein>
<keyword evidence="7" id="KW-1185">Reference proteome</keyword>
<organism evidence="6 7">
    <name type="scientific">Pediococcus inopinatus</name>
    <dbReference type="NCBI Taxonomy" id="114090"/>
    <lineage>
        <taxon>Bacteria</taxon>
        <taxon>Bacillati</taxon>
        <taxon>Bacillota</taxon>
        <taxon>Bacilli</taxon>
        <taxon>Lactobacillales</taxon>
        <taxon>Lactobacillaceae</taxon>
        <taxon>Pediococcus</taxon>
    </lineage>
</organism>
<dbReference type="PANTHER" id="PTHR13847:SF286">
    <property type="entry name" value="D-AMINO ACID DEHYDROGENASE"/>
    <property type="match status" value="1"/>
</dbReference>
<evidence type="ECO:0000259" key="5">
    <source>
        <dbReference type="Pfam" id="PF01266"/>
    </source>
</evidence>
<comment type="similarity">
    <text evidence="2">Belongs to the DadA oxidoreductase family.</text>
</comment>
<accession>A0ABZ0Q2G2</accession>
<feature type="domain" description="FAD dependent oxidoreductase" evidence="5">
    <location>
        <begin position="8"/>
        <end position="349"/>
    </location>
</feature>
<keyword evidence="3" id="KW-0285">Flavoprotein</keyword>
<dbReference type="RefSeq" id="WP_197460022.1">
    <property type="nucleotide sequence ID" value="NZ_BBIM01000028.1"/>
</dbReference>
<keyword evidence="4" id="KW-0560">Oxidoreductase</keyword>
<dbReference type="EMBL" id="CP104778">
    <property type="protein sequence ID" value="WPC20712.1"/>
    <property type="molecule type" value="Genomic_DNA"/>
</dbReference>
<dbReference type="InterPro" id="IPR036188">
    <property type="entry name" value="FAD/NAD-bd_sf"/>
</dbReference>
<evidence type="ECO:0000256" key="4">
    <source>
        <dbReference type="ARBA" id="ARBA00023002"/>
    </source>
</evidence>
<evidence type="ECO:0000256" key="1">
    <source>
        <dbReference type="ARBA" id="ARBA00001974"/>
    </source>
</evidence>
<dbReference type="Gene3D" id="3.50.50.60">
    <property type="entry name" value="FAD/NAD(P)-binding domain"/>
    <property type="match status" value="1"/>
</dbReference>
<evidence type="ECO:0000313" key="6">
    <source>
        <dbReference type="EMBL" id="WPC20712.1"/>
    </source>
</evidence>
<evidence type="ECO:0000313" key="7">
    <source>
        <dbReference type="Proteomes" id="UP001302696"/>
    </source>
</evidence>
<reference evidence="7" key="1">
    <citation type="submission" date="2024-06" db="EMBL/GenBank/DDBJ databases">
        <authorList>
            <person name="Chang H.C."/>
            <person name="Mun S.Y."/>
        </authorList>
    </citation>
    <scope>NUCLEOTIDE SEQUENCE [LARGE SCALE GENOMIC DNA]</scope>
    <source>
        <strain evidence="7">KT1</strain>
    </source>
</reference>
<sequence>MKKSKMKKVAIIGGGIVGATAAYLLSKESKYAVTLYDSGEYQATKAAAGIISPWLSKRRNRQWYALAKDGAAYISELAEETQMEPDTYLKSGTIVTRKQPADVDELEQLALKRRESAPEMGEIKRVNAENIRHLLPLVTADLEDIFISGGARIDGDRFVSHLLKLGEKHGLKVINNQVKLVNEQTVLMDEKEKTFDYIFVCAGSGINELLDSLNYEVLVHPQKGQLIELAVPKYPTDISAPVLMPEGEKDFMPLGHGKLIIGATHENNPENKTDFTEAALHELLTSAMRIDNNLKEKDLVGTRVGMRAFTDDFAPFFGWLANSQHILVASGLGSSGLTTGPLIAKLMVSLLESPHLFSNYEKEISNYVHEKG</sequence>
<dbReference type="Gene3D" id="3.30.9.10">
    <property type="entry name" value="D-Amino Acid Oxidase, subunit A, domain 2"/>
    <property type="match status" value="1"/>
</dbReference>